<dbReference type="PANTHER" id="PTHR23289:SF2">
    <property type="entry name" value="CYTOCHROME C OXIDASE ASSEMBLY PROTEIN COX15 HOMOLOG"/>
    <property type="match status" value="1"/>
</dbReference>
<evidence type="ECO:0000256" key="12">
    <source>
        <dbReference type="SAM" id="Phobius"/>
    </source>
</evidence>
<comment type="pathway">
    <text evidence="10">Porphyrin-containing compound metabolism; heme A biosynthesis; heme A from heme O: step 1/1.</text>
</comment>
<proteinExistence type="predicted"/>
<comment type="subcellular location">
    <subcellularLocation>
        <location evidence="2">Membrane</location>
        <topology evidence="2">Multi-pass membrane protein</topology>
    </subcellularLocation>
</comment>
<dbReference type="InterPro" id="IPR003780">
    <property type="entry name" value="COX15/CtaA_fam"/>
</dbReference>
<dbReference type="GO" id="GO:0046872">
    <property type="term" value="F:metal ion binding"/>
    <property type="evidence" value="ECO:0007669"/>
    <property type="project" value="UniProtKB-KW"/>
</dbReference>
<dbReference type="GO" id="GO:0005743">
    <property type="term" value="C:mitochondrial inner membrane"/>
    <property type="evidence" value="ECO:0007669"/>
    <property type="project" value="TreeGrafter"/>
</dbReference>
<dbReference type="RefSeq" id="XP_066802060.1">
    <property type="nucleotide sequence ID" value="XM_066947646.1"/>
</dbReference>
<evidence type="ECO:0000256" key="10">
    <source>
        <dbReference type="ARBA" id="ARBA00044501"/>
    </source>
</evidence>
<organism evidence="13 14">
    <name type="scientific">Kwoniella newhampshirensis</name>
    <dbReference type="NCBI Taxonomy" id="1651941"/>
    <lineage>
        <taxon>Eukaryota</taxon>
        <taxon>Fungi</taxon>
        <taxon>Dikarya</taxon>
        <taxon>Basidiomycota</taxon>
        <taxon>Agaricomycotina</taxon>
        <taxon>Tremellomycetes</taxon>
        <taxon>Tremellales</taxon>
        <taxon>Cryptococcaceae</taxon>
        <taxon>Kwoniella</taxon>
    </lineage>
</organism>
<dbReference type="KEGG" id="kne:92181806"/>
<evidence type="ECO:0000313" key="13">
    <source>
        <dbReference type="EMBL" id="KAK8850629.1"/>
    </source>
</evidence>
<comment type="caution">
    <text evidence="13">The sequence shown here is derived from an EMBL/GenBank/DDBJ whole genome shotgun (WGS) entry which is preliminary data.</text>
</comment>
<evidence type="ECO:0000256" key="11">
    <source>
        <dbReference type="ARBA" id="ARBA00048044"/>
    </source>
</evidence>
<evidence type="ECO:0000256" key="5">
    <source>
        <dbReference type="ARBA" id="ARBA00022989"/>
    </source>
</evidence>
<feature type="transmembrane region" description="Helical" evidence="12">
    <location>
        <begin position="381"/>
        <end position="401"/>
    </location>
</feature>
<reference evidence="13 14" key="1">
    <citation type="journal article" date="2024" name="bioRxiv">
        <title>Comparative genomics of Cryptococcus and Kwoniella reveals pathogenesis evolution and contrasting karyotype dynamics via intercentromeric recombination or chromosome fusion.</title>
        <authorList>
            <person name="Coelho M.A."/>
            <person name="David-Palma M."/>
            <person name="Shea T."/>
            <person name="Bowers K."/>
            <person name="McGinley-Smith S."/>
            <person name="Mohammad A.W."/>
            <person name="Gnirke A."/>
            <person name="Yurkov A.M."/>
            <person name="Nowrousian M."/>
            <person name="Sun S."/>
            <person name="Cuomo C.A."/>
            <person name="Heitman J."/>
        </authorList>
    </citation>
    <scope>NUCLEOTIDE SEQUENCE [LARGE SCALE GENOMIC DNA]</scope>
    <source>
        <strain evidence="13 14">CBS 13917</strain>
    </source>
</reference>
<comment type="catalytic activity">
    <reaction evidence="11">
        <text>Fe(II)-heme o + 2 A + H2O = Fe(II)-heme a + 2 AH2</text>
        <dbReference type="Rhea" id="RHEA:63388"/>
        <dbReference type="ChEBI" id="CHEBI:13193"/>
        <dbReference type="ChEBI" id="CHEBI:15377"/>
        <dbReference type="ChEBI" id="CHEBI:17499"/>
        <dbReference type="ChEBI" id="CHEBI:60530"/>
        <dbReference type="ChEBI" id="CHEBI:61715"/>
        <dbReference type="EC" id="1.17.99.9"/>
    </reaction>
    <physiologicalReaction direction="left-to-right" evidence="11">
        <dbReference type="Rhea" id="RHEA:63389"/>
    </physiologicalReaction>
</comment>
<keyword evidence="5 12" id="KW-1133">Transmembrane helix</keyword>
<protein>
    <recommendedName>
        <fullName evidence="15">Cytochrome c oxidase assembly protein subunit 15</fullName>
    </recommendedName>
</protein>
<evidence type="ECO:0000256" key="8">
    <source>
        <dbReference type="ARBA" id="ARBA00023133"/>
    </source>
</evidence>
<evidence type="ECO:0000256" key="7">
    <source>
        <dbReference type="ARBA" id="ARBA00023004"/>
    </source>
</evidence>
<keyword evidence="7" id="KW-0408">Iron</keyword>
<evidence type="ECO:0000256" key="1">
    <source>
        <dbReference type="ARBA" id="ARBA00001970"/>
    </source>
</evidence>
<dbReference type="Proteomes" id="UP001388673">
    <property type="component" value="Unassembled WGS sequence"/>
</dbReference>
<keyword evidence="4" id="KW-0479">Metal-binding</keyword>
<evidence type="ECO:0008006" key="15">
    <source>
        <dbReference type="Google" id="ProtNLM"/>
    </source>
</evidence>
<feature type="transmembrane region" description="Helical" evidence="12">
    <location>
        <begin position="352"/>
        <end position="375"/>
    </location>
</feature>
<dbReference type="GeneID" id="92181806"/>
<feature type="transmembrane region" description="Helical" evidence="12">
    <location>
        <begin position="261"/>
        <end position="282"/>
    </location>
</feature>
<dbReference type="GO" id="GO:0120547">
    <property type="term" value="F:heme A synthase activity"/>
    <property type="evidence" value="ECO:0007669"/>
    <property type="project" value="UniProtKB-EC"/>
</dbReference>
<sequence>MLAPGLARGLFQSLRKGVVPSPVSLRAFSTQPLTRPTSRPFRLPYFTPSARSTYFYPSHTFSFPRSISTTPPPPQIPRSLPYWLYGCSAVVFGIIVIGGLTRLTESGLSIVEWQPLTGVLPPITAADWDAEWEKTNANIDMHEFKKIFYMEWAHRLAGRALGLGLPRPLPTKLILIGLGIGFQGVLGWWMVKSGLNEEIVQTNAVPRVSQYRLAAHLSAALLLYLGMISTAIGIQRDAKILRQPSIVQSLSLPAVRRLRPLIHTCGMMVFLTAVTGAFVAGLDAGLVYNEFPYMGESIVPPKDELFDPRYAKSSTDTWWRNMLENPATTTFSILLTLPFIARKAPFVSTRRLAALTTAAAVTQVTLGISTLLYLVPIPLAAMHQAGSVVLLTCIMALGGSIRRPSRMLRHLRR</sequence>
<keyword evidence="8" id="KW-0350">Heme biosynthesis</keyword>
<dbReference type="PANTHER" id="PTHR23289">
    <property type="entry name" value="CYTOCHROME C OXIDASE ASSEMBLY PROTEIN COX15"/>
    <property type="match status" value="1"/>
</dbReference>
<dbReference type="GO" id="GO:0016653">
    <property type="term" value="F:oxidoreductase activity, acting on NAD(P)H, heme protein as acceptor"/>
    <property type="evidence" value="ECO:0007669"/>
    <property type="project" value="TreeGrafter"/>
</dbReference>
<keyword evidence="3 12" id="KW-0812">Transmembrane</keyword>
<keyword evidence="6" id="KW-0560">Oxidoreductase</keyword>
<evidence type="ECO:0000256" key="4">
    <source>
        <dbReference type="ARBA" id="ARBA00022723"/>
    </source>
</evidence>
<feature type="transmembrane region" description="Helical" evidence="12">
    <location>
        <begin position="173"/>
        <end position="191"/>
    </location>
</feature>
<accession>A0AAW0YX61</accession>
<keyword evidence="14" id="KW-1185">Reference proteome</keyword>
<evidence type="ECO:0000256" key="2">
    <source>
        <dbReference type="ARBA" id="ARBA00004141"/>
    </source>
</evidence>
<evidence type="ECO:0000256" key="9">
    <source>
        <dbReference type="ARBA" id="ARBA00023136"/>
    </source>
</evidence>
<evidence type="ECO:0000313" key="14">
    <source>
        <dbReference type="Proteomes" id="UP001388673"/>
    </source>
</evidence>
<keyword evidence="9 12" id="KW-0472">Membrane</keyword>
<gene>
    <name evidence="13" type="ORF">IAR55_004548</name>
</gene>
<feature type="transmembrane region" description="Helical" evidence="12">
    <location>
        <begin position="211"/>
        <end position="234"/>
    </location>
</feature>
<evidence type="ECO:0000256" key="3">
    <source>
        <dbReference type="ARBA" id="ARBA00022692"/>
    </source>
</evidence>
<dbReference type="AlphaFoldDB" id="A0AAW0YX61"/>
<dbReference type="Pfam" id="PF02628">
    <property type="entry name" value="COX15-CtaA"/>
    <property type="match status" value="1"/>
</dbReference>
<dbReference type="EMBL" id="JBCAWK010000008">
    <property type="protein sequence ID" value="KAK8850629.1"/>
    <property type="molecule type" value="Genomic_DNA"/>
</dbReference>
<evidence type="ECO:0000256" key="6">
    <source>
        <dbReference type="ARBA" id="ARBA00023002"/>
    </source>
</evidence>
<name>A0AAW0YX61_9TREE</name>
<dbReference type="GO" id="GO:0006784">
    <property type="term" value="P:heme A biosynthetic process"/>
    <property type="evidence" value="ECO:0007669"/>
    <property type="project" value="InterPro"/>
</dbReference>
<comment type="cofactor">
    <cofactor evidence="1">
        <name>heme b</name>
        <dbReference type="ChEBI" id="CHEBI:60344"/>
    </cofactor>
</comment>
<dbReference type="InterPro" id="IPR023754">
    <property type="entry name" value="HemeA_Synthase_type2"/>
</dbReference>